<dbReference type="GO" id="GO:0005886">
    <property type="term" value="C:plasma membrane"/>
    <property type="evidence" value="ECO:0007669"/>
    <property type="project" value="UniProtKB-SubCell"/>
</dbReference>
<dbReference type="PANTHER" id="PTHR31297:SF34">
    <property type="entry name" value="GLUCAN 1,3-BETA-GLUCOSIDASE 2"/>
    <property type="match status" value="1"/>
</dbReference>
<evidence type="ECO:0000256" key="2">
    <source>
        <dbReference type="ARBA" id="ARBA00005641"/>
    </source>
</evidence>
<feature type="transmembrane region" description="Helical" evidence="17">
    <location>
        <begin position="29"/>
        <end position="51"/>
    </location>
</feature>
<dbReference type="GO" id="GO:0004338">
    <property type="term" value="F:glucan exo-1,3-beta-glucosidase activity"/>
    <property type="evidence" value="ECO:0007669"/>
    <property type="project" value="UniProtKB-EC"/>
</dbReference>
<dbReference type="Pfam" id="PF00150">
    <property type="entry name" value="Cellulase"/>
    <property type="match status" value="1"/>
</dbReference>
<dbReference type="RefSeq" id="XP_009541783.1">
    <property type="nucleotide sequence ID" value="XM_009543488.1"/>
</dbReference>
<keyword evidence="10" id="KW-0326">Glycosidase</keyword>
<evidence type="ECO:0000256" key="16">
    <source>
        <dbReference type="SAM" id="MobiDB-lite"/>
    </source>
</evidence>
<dbReference type="GO" id="GO:0005576">
    <property type="term" value="C:extracellular region"/>
    <property type="evidence" value="ECO:0007669"/>
    <property type="project" value="TreeGrafter"/>
</dbReference>
<evidence type="ECO:0000256" key="9">
    <source>
        <dbReference type="ARBA" id="ARBA00023180"/>
    </source>
</evidence>
<comment type="similarity">
    <text evidence="2">Belongs to the glycosyl hydrolase 5 (cellulase A) family.</text>
</comment>
<evidence type="ECO:0000256" key="7">
    <source>
        <dbReference type="ARBA" id="ARBA00022989"/>
    </source>
</evidence>
<dbReference type="HOGENOM" id="CLU_004624_6_1_1"/>
<keyword evidence="9" id="KW-0325">Glycoprotein</keyword>
<evidence type="ECO:0000313" key="20">
    <source>
        <dbReference type="Proteomes" id="UP000030671"/>
    </source>
</evidence>
<name>W4KJ23_HETIT</name>
<evidence type="ECO:0000256" key="5">
    <source>
        <dbReference type="ARBA" id="ARBA00022801"/>
    </source>
</evidence>
<evidence type="ECO:0000256" key="14">
    <source>
        <dbReference type="ARBA" id="ARBA00038929"/>
    </source>
</evidence>
<dbReference type="EC" id="3.2.1.58" evidence="14"/>
<dbReference type="InParanoid" id="W4KJ23"/>
<keyword evidence="4 17" id="KW-0812">Transmembrane</keyword>
<proteinExistence type="inferred from homology"/>
<keyword evidence="6" id="KW-0735">Signal-anchor</keyword>
<feature type="region of interest" description="Disordered" evidence="16">
    <location>
        <begin position="654"/>
        <end position="675"/>
    </location>
</feature>
<dbReference type="PANTHER" id="PTHR31297">
    <property type="entry name" value="GLUCAN ENDO-1,6-BETA-GLUCOSIDASE B"/>
    <property type="match status" value="1"/>
</dbReference>
<dbReference type="PROSITE" id="PS00659">
    <property type="entry name" value="GLYCOSYL_HYDROL_F5"/>
    <property type="match status" value="1"/>
</dbReference>
<dbReference type="AlphaFoldDB" id="W4KJ23"/>
<evidence type="ECO:0000256" key="17">
    <source>
        <dbReference type="SAM" id="Phobius"/>
    </source>
</evidence>
<evidence type="ECO:0000256" key="8">
    <source>
        <dbReference type="ARBA" id="ARBA00023136"/>
    </source>
</evidence>
<dbReference type="eggNOG" id="ENOG502QRG8">
    <property type="taxonomic scope" value="Eukaryota"/>
</dbReference>
<evidence type="ECO:0000313" key="19">
    <source>
        <dbReference type="EMBL" id="ETW85842.1"/>
    </source>
</evidence>
<dbReference type="GO" id="GO:0009986">
    <property type="term" value="C:cell surface"/>
    <property type="evidence" value="ECO:0007669"/>
    <property type="project" value="TreeGrafter"/>
</dbReference>
<comment type="catalytic activity">
    <reaction evidence="12">
        <text>Successive hydrolysis of beta-D-glucose units from the non-reducing ends of (1-&gt;3)-beta-D-glucans, releasing alpha-glucose.</text>
        <dbReference type="EC" id="3.2.1.58"/>
    </reaction>
</comment>
<evidence type="ECO:0000256" key="1">
    <source>
        <dbReference type="ARBA" id="ARBA00004401"/>
    </source>
</evidence>
<evidence type="ECO:0000256" key="3">
    <source>
        <dbReference type="ARBA" id="ARBA00022475"/>
    </source>
</evidence>
<dbReference type="FunCoup" id="W4KJ23">
    <property type="interactions" value="25"/>
</dbReference>
<dbReference type="Gene3D" id="3.20.20.80">
    <property type="entry name" value="Glycosidases"/>
    <property type="match status" value="1"/>
</dbReference>
<evidence type="ECO:0000256" key="11">
    <source>
        <dbReference type="ARBA" id="ARBA00023316"/>
    </source>
</evidence>
<dbReference type="SUPFAM" id="SSF51445">
    <property type="entry name" value="(Trans)glycosidases"/>
    <property type="match status" value="1"/>
</dbReference>
<evidence type="ECO:0000256" key="10">
    <source>
        <dbReference type="ARBA" id="ARBA00023295"/>
    </source>
</evidence>
<keyword evidence="3" id="KW-1003">Cell membrane</keyword>
<dbReference type="KEGG" id="hir:HETIRDRAFT_43491"/>
<dbReference type="GeneID" id="20674782"/>
<dbReference type="InterPro" id="IPR017853">
    <property type="entry name" value="GH"/>
</dbReference>
<dbReference type="GO" id="GO:0009251">
    <property type="term" value="P:glucan catabolic process"/>
    <property type="evidence" value="ECO:0007669"/>
    <property type="project" value="TreeGrafter"/>
</dbReference>
<dbReference type="InterPro" id="IPR018087">
    <property type="entry name" value="Glyco_hydro_5_CS"/>
</dbReference>
<evidence type="ECO:0000256" key="6">
    <source>
        <dbReference type="ARBA" id="ARBA00022968"/>
    </source>
</evidence>
<organism evidence="19 20">
    <name type="scientific">Heterobasidion irregulare (strain TC 32-1)</name>
    <dbReference type="NCBI Taxonomy" id="747525"/>
    <lineage>
        <taxon>Eukaryota</taxon>
        <taxon>Fungi</taxon>
        <taxon>Dikarya</taxon>
        <taxon>Basidiomycota</taxon>
        <taxon>Agaricomycotina</taxon>
        <taxon>Agaricomycetes</taxon>
        <taxon>Russulales</taxon>
        <taxon>Bondarzewiaceae</taxon>
        <taxon>Heterobasidion</taxon>
        <taxon>Heterobasidion annosum species complex</taxon>
    </lineage>
</organism>
<sequence length="675" mass="72777">MSNVGGDGRYLSEKREKYATPGVKSRRNIIILAVIGGLIVIIVAVVVPLYFTVIKSHTNSQDNVVSPSKGASASASASSSSAPAARAVITGGDGSKVTTEDGTTFTYQNNFGGYWYYDSEDPFNNGARAQSWSPALNQTFKWGVDRIRGVNLGGWLNTEPVCFISPALYQKYLNSSPQAIDEWTLSVNMAADTASGGLNQLEEHYKTFITEQDFAQIAGAGLNFVRIPLPFWAIETRDGEPFLANTAWKYFLKAIEWARKYGIRINLDLHAMPGSQNGWNHSGRLGTINVLNGTMGYANAQRSLDYIRILAEFISQPQYRDVVVMFGIMNEPSGTTMGQDNLSRFYFQAYNSVRQAGGIGAGNGPFISYHDGFLGLDKWSGFLDGADRISLDYHPYLCFADQSTLPMAQQTTRPCDAWGATMNTSMAAFGLTAAGEFSNAVTDCGLYVNGVNLGTRYEGTYPGNPSRVGSCDPWIDWQTWDQSMKDSIKAFAMSSMDALQNWFFWTWKIGNSTRGVVEAPAWSYQLGLENGWMPTDPREADGVCGNSNPWTGSLTAAQTGGASSSIPAAQSSQYAWPPTTVKNADGAASLLPTYTPTGVIPTLPAPTFTASGTSTISAGNGWANPTDTAGLMVPVSGCTYLSPWVESAVAAPPVCTPGSKRSLQDVSEPLITRAP</sequence>
<comment type="function">
    <text evidence="13">Glucosidase involved in the degradation of cellulosic biomass. Active on lichenan.</text>
</comment>
<dbReference type="Proteomes" id="UP000030671">
    <property type="component" value="Unassembled WGS sequence"/>
</dbReference>
<comment type="subcellular location">
    <subcellularLocation>
        <location evidence="1">Cell membrane</location>
        <topology evidence="1">Single-pass type II membrane protein</topology>
    </subcellularLocation>
</comment>
<dbReference type="OrthoDB" id="62120at2759"/>
<evidence type="ECO:0000256" key="15">
    <source>
        <dbReference type="ARBA" id="ARBA00041260"/>
    </source>
</evidence>
<keyword evidence="5 19" id="KW-0378">Hydrolase</keyword>
<feature type="domain" description="Glycoside hydrolase family 5" evidence="18">
    <location>
        <begin position="197"/>
        <end position="358"/>
    </location>
</feature>
<keyword evidence="20" id="KW-1185">Reference proteome</keyword>
<dbReference type="STRING" id="747525.W4KJ23"/>
<keyword evidence="8 17" id="KW-0472">Membrane</keyword>
<dbReference type="GO" id="GO:0071555">
    <property type="term" value="P:cell wall organization"/>
    <property type="evidence" value="ECO:0007669"/>
    <property type="project" value="UniProtKB-KW"/>
</dbReference>
<keyword evidence="7 17" id="KW-1133">Transmembrane helix</keyword>
<evidence type="ECO:0000256" key="13">
    <source>
        <dbReference type="ARBA" id="ARBA00037126"/>
    </source>
</evidence>
<dbReference type="EMBL" id="KI925455">
    <property type="protein sequence ID" value="ETW85842.1"/>
    <property type="molecule type" value="Genomic_DNA"/>
</dbReference>
<evidence type="ECO:0000256" key="4">
    <source>
        <dbReference type="ARBA" id="ARBA00022692"/>
    </source>
</evidence>
<evidence type="ECO:0000256" key="12">
    <source>
        <dbReference type="ARBA" id="ARBA00036824"/>
    </source>
</evidence>
<dbReference type="InterPro" id="IPR001547">
    <property type="entry name" value="Glyco_hydro_5"/>
</dbReference>
<protein>
    <recommendedName>
        <fullName evidence="14">glucan 1,3-beta-glucosidase</fullName>
        <ecNumber evidence="14">3.2.1.58</ecNumber>
    </recommendedName>
    <alternativeName>
        <fullName evidence="15">Exo-1,3-beta-glucanase D</fullName>
    </alternativeName>
</protein>
<dbReference type="FunFam" id="3.20.20.80:FF:000033">
    <property type="entry name" value="Glucan 1,3-beta-glucosidase A"/>
    <property type="match status" value="1"/>
</dbReference>
<gene>
    <name evidence="19" type="ORF">HETIRDRAFT_43491</name>
</gene>
<keyword evidence="11" id="KW-0961">Cell wall biogenesis/degradation</keyword>
<reference evidence="19 20" key="1">
    <citation type="journal article" date="2012" name="New Phytol.">
        <title>Insight into trade-off between wood decay and parasitism from the genome of a fungal forest pathogen.</title>
        <authorList>
            <person name="Olson A."/>
            <person name="Aerts A."/>
            <person name="Asiegbu F."/>
            <person name="Belbahri L."/>
            <person name="Bouzid O."/>
            <person name="Broberg A."/>
            <person name="Canback B."/>
            <person name="Coutinho P.M."/>
            <person name="Cullen D."/>
            <person name="Dalman K."/>
            <person name="Deflorio G."/>
            <person name="van Diepen L.T."/>
            <person name="Dunand C."/>
            <person name="Duplessis S."/>
            <person name="Durling M."/>
            <person name="Gonthier P."/>
            <person name="Grimwood J."/>
            <person name="Fossdal C.G."/>
            <person name="Hansson D."/>
            <person name="Henrissat B."/>
            <person name="Hietala A."/>
            <person name="Himmelstrand K."/>
            <person name="Hoffmeister D."/>
            <person name="Hogberg N."/>
            <person name="James T.Y."/>
            <person name="Karlsson M."/>
            <person name="Kohler A."/>
            <person name="Kues U."/>
            <person name="Lee Y.H."/>
            <person name="Lin Y.C."/>
            <person name="Lind M."/>
            <person name="Lindquist E."/>
            <person name="Lombard V."/>
            <person name="Lucas S."/>
            <person name="Lunden K."/>
            <person name="Morin E."/>
            <person name="Murat C."/>
            <person name="Park J."/>
            <person name="Raffaello T."/>
            <person name="Rouze P."/>
            <person name="Salamov A."/>
            <person name="Schmutz J."/>
            <person name="Solheim H."/>
            <person name="Stahlberg J."/>
            <person name="Velez H."/>
            <person name="de Vries R.P."/>
            <person name="Wiebenga A."/>
            <person name="Woodward S."/>
            <person name="Yakovlev I."/>
            <person name="Garbelotto M."/>
            <person name="Martin F."/>
            <person name="Grigoriev I.V."/>
            <person name="Stenlid J."/>
        </authorList>
    </citation>
    <scope>NUCLEOTIDE SEQUENCE [LARGE SCALE GENOMIC DNA]</scope>
    <source>
        <strain evidence="19 20">TC 32-1</strain>
    </source>
</reference>
<accession>W4KJ23</accession>
<evidence type="ECO:0000259" key="18">
    <source>
        <dbReference type="Pfam" id="PF00150"/>
    </source>
</evidence>
<dbReference type="InterPro" id="IPR050386">
    <property type="entry name" value="Glycosyl_hydrolase_5"/>
</dbReference>